<evidence type="ECO:0000313" key="1">
    <source>
        <dbReference type="EMBL" id="MBB5597325.1"/>
    </source>
</evidence>
<sequence>MPQLPAVTINDFSQLPDRGAIEARGHVDSVLILPSNQAPEYAVLVAAQPAPPGGRRGTVPRIRLVFIGQRRVPGIDAGTMLAFRGTVGVVDNIHTIYNPSYEILPAIEDNE</sequence>
<keyword evidence="2" id="KW-1185">Reference proteome</keyword>
<comment type="caution">
    <text evidence="1">The sequence shown here is derived from an EMBL/GenBank/DDBJ whole genome shotgun (WGS) entry which is preliminary data.</text>
</comment>
<dbReference type="Proteomes" id="UP000523863">
    <property type="component" value="Unassembled WGS sequence"/>
</dbReference>
<accession>A0A7W8Y9W3</accession>
<name>A0A7W8Y9W3_9MICC</name>
<reference evidence="1 2" key="1">
    <citation type="submission" date="2020-08" db="EMBL/GenBank/DDBJ databases">
        <title>Sequencing the genomes of 1000 actinobacteria strains.</title>
        <authorList>
            <person name="Klenk H.-P."/>
        </authorList>
    </citation>
    <scope>NUCLEOTIDE SEQUENCE [LARGE SCALE GENOMIC DNA]</scope>
    <source>
        <strain evidence="1 2">DSM 23694</strain>
    </source>
</reference>
<organism evidence="1 2">
    <name type="scientific">Neomicrococcus lactis</name>
    <dbReference type="NCBI Taxonomy" id="732241"/>
    <lineage>
        <taxon>Bacteria</taxon>
        <taxon>Bacillati</taxon>
        <taxon>Actinomycetota</taxon>
        <taxon>Actinomycetes</taxon>
        <taxon>Micrococcales</taxon>
        <taxon>Micrococcaceae</taxon>
        <taxon>Neomicrococcus</taxon>
    </lineage>
</organism>
<dbReference type="EMBL" id="JACHBL010000001">
    <property type="protein sequence ID" value="MBB5597325.1"/>
    <property type="molecule type" value="Genomic_DNA"/>
</dbReference>
<evidence type="ECO:0000313" key="2">
    <source>
        <dbReference type="Proteomes" id="UP000523863"/>
    </source>
</evidence>
<gene>
    <name evidence="1" type="ORF">BKA12_000405</name>
</gene>
<dbReference type="RefSeq" id="WP_183640301.1">
    <property type="nucleotide sequence ID" value="NZ_JACHBL010000001.1"/>
</dbReference>
<dbReference type="AlphaFoldDB" id="A0A7W8Y9W3"/>
<proteinExistence type="predicted"/>
<protein>
    <submittedName>
        <fullName evidence="1">Uncharacterized protein</fullName>
    </submittedName>
</protein>